<organism evidence="2 3">
    <name type="scientific">Clostridium putrefaciens</name>
    <dbReference type="NCBI Taxonomy" id="99675"/>
    <lineage>
        <taxon>Bacteria</taxon>
        <taxon>Bacillati</taxon>
        <taxon>Bacillota</taxon>
        <taxon>Clostridia</taxon>
        <taxon>Eubacteriales</taxon>
        <taxon>Clostridiaceae</taxon>
        <taxon>Clostridium</taxon>
    </lineage>
</organism>
<dbReference type="Gene3D" id="3.90.1750.20">
    <property type="entry name" value="Putative Large Serine Recombinase, Chain B, Domain 2"/>
    <property type="match status" value="1"/>
</dbReference>
<dbReference type="RefSeq" id="WP_115641614.1">
    <property type="nucleotide sequence ID" value="NZ_UFWZ01000001.1"/>
</dbReference>
<evidence type="ECO:0000313" key="2">
    <source>
        <dbReference type="EMBL" id="SUY47686.1"/>
    </source>
</evidence>
<sequence>MAHIPYGYKIIDGKAVVDEEQAENIRNFYKGYISGLALKVAAKNAGLKLYHSSAGRMLRNRHYLGDDFYPDIIDKEIFDKAEEIRIVRASSLGRIRELEKQEKPEVRVRFTMPKVQLKYTDPFEQAKYAYGLIESEVIENE</sequence>
<dbReference type="Proteomes" id="UP000254664">
    <property type="component" value="Unassembled WGS sequence"/>
</dbReference>
<dbReference type="GO" id="GO:0000150">
    <property type="term" value="F:DNA strand exchange activity"/>
    <property type="evidence" value="ECO:0007669"/>
    <property type="project" value="InterPro"/>
</dbReference>
<dbReference type="AlphaFoldDB" id="A0A381JB71"/>
<protein>
    <submittedName>
        <fullName evidence="2">Recombinase</fullName>
    </submittedName>
</protein>
<reference evidence="2 3" key="1">
    <citation type="submission" date="2018-06" db="EMBL/GenBank/DDBJ databases">
        <authorList>
            <consortium name="Pathogen Informatics"/>
            <person name="Doyle S."/>
        </authorList>
    </citation>
    <scope>NUCLEOTIDE SEQUENCE [LARGE SCALE GENOMIC DNA]</scope>
    <source>
        <strain evidence="2 3">NCTC9836</strain>
    </source>
</reference>
<proteinExistence type="predicted"/>
<keyword evidence="3" id="KW-1185">Reference proteome</keyword>
<accession>A0A381JB71</accession>
<dbReference type="EMBL" id="UFWZ01000001">
    <property type="protein sequence ID" value="SUY47686.1"/>
    <property type="molecule type" value="Genomic_DNA"/>
</dbReference>
<dbReference type="PROSITE" id="PS51737">
    <property type="entry name" value="RECOMBINASE_DNA_BIND"/>
    <property type="match status" value="1"/>
</dbReference>
<feature type="domain" description="Recombinase" evidence="1">
    <location>
        <begin position="5"/>
        <end position="91"/>
    </location>
</feature>
<evidence type="ECO:0000313" key="3">
    <source>
        <dbReference type="Proteomes" id="UP000254664"/>
    </source>
</evidence>
<dbReference type="InterPro" id="IPR011109">
    <property type="entry name" value="DNA_bind_recombinase_dom"/>
</dbReference>
<dbReference type="GO" id="GO:0003677">
    <property type="term" value="F:DNA binding"/>
    <property type="evidence" value="ECO:0007669"/>
    <property type="project" value="InterPro"/>
</dbReference>
<dbReference type="OrthoDB" id="2188903at2"/>
<gene>
    <name evidence="2" type="ORF">NCTC9836_02027</name>
</gene>
<dbReference type="InterPro" id="IPR038109">
    <property type="entry name" value="DNA_bind_recomb_sf"/>
</dbReference>
<name>A0A381JB71_9CLOT</name>
<evidence type="ECO:0000259" key="1">
    <source>
        <dbReference type="PROSITE" id="PS51737"/>
    </source>
</evidence>